<organism evidence="1 2">
    <name type="scientific">Lactobacillus iners DSM 13335</name>
    <dbReference type="NCBI Taxonomy" id="525328"/>
    <lineage>
        <taxon>Bacteria</taxon>
        <taxon>Bacillati</taxon>
        <taxon>Bacillota</taxon>
        <taxon>Bacilli</taxon>
        <taxon>Lactobacillales</taxon>
        <taxon>Lactobacillaceae</taxon>
        <taxon>Lactobacillus</taxon>
    </lineage>
</organism>
<comment type="caution">
    <text evidence="1">The sequence shown here is derived from an EMBL/GenBank/DDBJ whole genome shotgun (WGS) entry which is preliminary data.</text>
</comment>
<dbReference type="EMBL" id="ACLN01000004">
    <property type="protein sequence ID" value="EEW51947.1"/>
    <property type="molecule type" value="Genomic_DNA"/>
</dbReference>
<dbReference type="HOGENOM" id="CLU_3291511_0_0_9"/>
<evidence type="ECO:0000313" key="1">
    <source>
        <dbReference type="EMBL" id="EEW51947.1"/>
    </source>
</evidence>
<name>C8PAZ8_9LACO</name>
<sequence>MVYNYQMSLDIIIFMFIMKVLQNFIEEIHLKILKQTIKMM</sequence>
<proteinExistence type="predicted"/>
<dbReference type="AlphaFoldDB" id="C8PAZ8"/>
<evidence type="ECO:0000313" key="2">
    <source>
        <dbReference type="Proteomes" id="UP000004115"/>
    </source>
</evidence>
<keyword evidence="2" id="KW-1185">Reference proteome</keyword>
<reference evidence="1 2" key="1">
    <citation type="submission" date="2009-09" db="EMBL/GenBank/DDBJ databases">
        <authorList>
            <person name="Qin X."/>
            <person name="Bachman B."/>
            <person name="Battles P."/>
            <person name="Bell A."/>
            <person name="Bess C."/>
            <person name="Bickham C."/>
            <person name="Chaboub L."/>
            <person name="Chen D."/>
            <person name="Coyle M."/>
            <person name="Deiros D.R."/>
            <person name="Dinh H."/>
            <person name="Forbes L."/>
            <person name="Fowler G."/>
            <person name="Francisco L."/>
            <person name="Fu Q."/>
            <person name="Gubbala S."/>
            <person name="Hale W."/>
            <person name="Han Y."/>
            <person name="Hemphill L."/>
            <person name="Highlander S.K."/>
            <person name="Hirani K."/>
            <person name="Hogues M."/>
            <person name="Jackson L."/>
            <person name="Jakkamsetti A."/>
            <person name="Javaid M."/>
            <person name="Jiang H."/>
            <person name="Korchina V."/>
            <person name="Kovar C."/>
            <person name="Lara F."/>
            <person name="Lee S."/>
            <person name="Mata R."/>
            <person name="Mathew T."/>
            <person name="Moen C."/>
            <person name="Morales K."/>
            <person name="Munidasa M."/>
            <person name="Nazareth L."/>
            <person name="Ngo R."/>
            <person name="Nguyen L."/>
            <person name="Okwuonu G."/>
            <person name="Ongeri F."/>
            <person name="Patil S."/>
            <person name="Petrosino J."/>
            <person name="Pham C."/>
            <person name="Pham P."/>
            <person name="Pu L.-L."/>
            <person name="Puazo M."/>
            <person name="Raj R."/>
            <person name="Reid J."/>
            <person name="Rouhana J."/>
            <person name="Saada N."/>
            <person name="Shang Y."/>
            <person name="Simmons D."/>
            <person name="Thornton R."/>
            <person name="Warren J."/>
            <person name="Weissenberger G."/>
            <person name="Zhang J."/>
            <person name="Zhang L."/>
            <person name="Zhou C."/>
            <person name="Zhu D."/>
            <person name="Muzny D."/>
            <person name="Worley K."/>
            <person name="Gibbs R."/>
        </authorList>
    </citation>
    <scope>NUCLEOTIDE SEQUENCE [LARGE SCALE GENOMIC DNA]</scope>
    <source>
        <strain evidence="1 2">DSM 13335</strain>
    </source>
</reference>
<protein>
    <submittedName>
        <fullName evidence="1">Uncharacterized protein</fullName>
    </submittedName>
</protein>
<accession>C8PAZ8</accession>
<gene>
    <name evidence="1" type="ORF">HMPREF0520_0268</name>
</gene>
<dbReference type="Proteomes" id="UP000004115">
    <property type="component" value="Unassembled WGS sequence"/>
</dbReference>